<gene>
    <name evidence="3" type="ORF">VTK73DRAFT_10195</name>
</gene>
<keyword evidence="2" id="KW-0472">Membrane</keyword>
<keyword evidence="2" id="KW-1133">Transmembrane helix</keyword>
<evidence type="ECO:0000313" key="3">
    <source>
        <dbReference type="EMBL" id="KAL1875298.1"/>
    </source>
</evidence>
<protein>
    <submittedName>
        <fullName evidence="3">Uncharacterized protein</fullName>
    </submittedName>
</protein>
<feature type="compositionally biased region" description="Polar residues" evidence="1">
    <location>
        <begin position="328"/>
        <end position="350"/>
    </location>
</feature>
<feature type="compositionally biased region" description="Polar residues" evidence="1">
    <location>
        <begin position="251"/>
        <end position="267"/>
    </location>
</feature>
<sequence>MTTHGNLNLAPRYQDCGSGFQWYICKAHGQTYTGCCSVDPCSLPDFCPLDKREPGDTSTTAPVSKGTTGTVPFPTTRTLQTSSTTTVSTFPSTLTTESGGFTNSATSFPAVTVGSSTSPSADTQSHPRKSTSFPTAAVVGVVVGLLLLLSAAAFIWYACSRRRRVNKGGRQGLRNKNSLDGPENGKPDPEKVAMSSPNEPMSHYPLIQRTSPSHVFDEFGGRHCTPDSPIIDDNDEHQAYRYSNMSSVRGSTLISPKVQSDTSSDMPSSHHELDSSPVQPPPSTRPGTTNRPEQVAELESPMNCTFGHRLSSQSSPGSSPNLSGQGSEHNMSPQSSMQASVGQPRATLSATVDERISRTYVNSWTKFQNVQI</sequence>
<feature type="region of interest" description="Disordered" evidence="1">
    <location>
        <begin position="166"/>
        <end position="206"/>
    </location>
</feature>
<dbReference type="Proteomes" id="UP001586593">
    <property type="component" value="Unassembled WGS sequence"/>
</dbReference>
<keyword evidence="2" id="KW-0812">Transmembrane</keyword>
<feature type="region of interest" description="Disordered" evidence="1">
    <location>
        <begin position="53"/>
        <end position="73"/>
    </location>
</feature>
<proteinExistence type="predicted"/>
<evidence type="ECO:0000256" key="1">
    <source>
        <dbReference type="SAM" id="MobiDB-lite"/>
    </source>
</evidence>
<feature type="compositionally biased region" description="Low complexity" evidence="1">
    <location>
        <begin position="310"/>
        <end position="327"/>
    </location>
</feature>
<feature type="region of interest" description="Disordered" evidence="1">
    <location>
        <begin position="305"/>
        <end position="350"/>
    </location>
</feature>
<evidence type="ECO:0000256" key="2">
    <source>
        <dbReference type="SAM" id="Phobius"/>
    </source>
</evidence>
<feature type="region of interest" description="Disordered" evidence="1">
    <location>
        <begin position="251"/>
        <end position="292"/>
    </location>
</feature>
<name>A0ABR3XH95_9PEZI</name>
<evidence type="ECO:0000313" key="4">
    <source>
        <dbReference type="Proteomes" id="UP001586593"/>
    </source>
</evidence>
<reference evidence="3 4" key="1">
    <citation type="journal article" date="2024" name="Commun. Biol.">
        <title>Comparative genomic analysis of thermophilic fungi reveals convergent evolutionary adaptations and gene losses.</title>
        <authorList>
            <person name="Steindorff A.S."/>
            <person name="Aguilar-Pontes M.V."/>
            <person name="Robinson A.J."/>
            <person name="Andreopoulos B."/>
            <person name="LaButti K."/>
            <person name="Kuo A."/>
            <person name="Mondo S."/>
            <person name="Riley R."/>
            <person name="Otillar R."/>
            <person name="Haridas S."/>
            <person name="Lipzen A."/>
            <person name="Grimwood J."/>
            <person name="Schmutz J."/>
            <person name="Clum A."/>
            <person name="Reid I.D."/>
            <person name="Moisan M.C."/>
            <person name="Butler G."/>
            <person name="Nguyen T.T.M."/>
            <person name="Dewar K."/>
            <person name="Conant G."/>
            <person name="Drula E."/>
            <person name="Henrissat B."/>
            <person name="Hansel C."/>
            <person name="Singer S."/>
            <person name="Hutchinson M.I."/>
            <person name="de Vries R.P."/>
            <person name="Natvig D.O."/>
            <person name="Powell A.J."/>
            <person name="Tsang A."/>
            <person name="Grigoriev I.V."/>
        </authorList>
    </citation>
    <scope>NUCLEOTIDE SEQUENCE [LARGE SCALE GENOMIC DNA]</scope>
    <source>
        <strain evidence="3 4">ATCC 24622</strain>
    </source>
</reference>
<organism evidence="3 4">
    <name type="scientific">Phialemonium thermophilum</name>
    <dbReference type="NCBI Taxonomy" id="223376"/>
    <lineage>
        <taxon>Eukaryota</taxon>
        <taxon>Fungi</taxon>
        <taxon>Dikarya</taxon>
        <taxon>Ascomycota</taxon>
        <taxon>Pezizomycotina</taxon>
        <taxon>Sordariomycetes</taxon>
        <taxon>Sordariomycetidae</taxon>
        <taxon>Cephalothecales</taxon>
        <taxon>Cephalothecaceae</taxon>
        <taxon>Phialemonium</taxon>
    </lineage>
</organism>
<dbReference type="EMBL" id="JAZHXJ010000094">
    <property type="protein sequence ID" value="KAL1875298.1"/>
    <property type="molecule type" value="Genomic_DNA"/>
</dbReference>
<comment type="caution">
    <text evidence="3">The sequence shown here is derived from an EMBL/GenBank/DDBJ whole genome shotgun (WGS) entry which is preliminary data.</text>
</comment>
<feature type="region of interest" description="Disordered" evidence="1">
    <location>
        <begin position="113"/>
        <end position="132"/>
    </location>
</feature>
<accession>A0ABR3XH95</accession>
<feature type="transmembrane region" description="Helical" evidence="2">
    <location>
        <begin position="133"/>
        <end position="157"/>
    </location>
</feature>
<keyword evidence="4" id="KW-1185">Reference proteome</keyword>